<evidence type="ECO:0000259" key="1">
    <source>
        <dbReference type="Pfam" id="PF01206"/>
    </source>
</evidence>
<evidence type="ECO:0000313" key="2">
    <source>
        <dbReference type="EMBL" id="OUS41099.1"/>
    </source>
</evidence>
<protein>
    <submittedName>
        <fullName evidence="2">Sulfurtransferase TusA</fullName>
    </submittedName>
</protein>
<dbReference type="AlphaFoldDB" id="A0A1Y5HUW7"/>
<organism evidence="2 3">
    <name type="scientific">Oleispira antarctica</name>
    <dbReference type="NCBI Taxonomy" id="188908"/>
    <lineage>
        <taxon>Bacteria</taxon>
        <taxon>Pseudomonadati</taxon>
        <taxon>Pseudomonadota</taxon>
        <taxon>Gammaproteobacteria</taxon>
        <taxon>Oceanospirillales</taxon>
        <taxon>Oceanospirillaceae</taxon>
        <taxon>Oleispira</taxon>
    </lineage>
</organism>
<dbReference type="Proteomes" id="UP000227088">
    <property type="component" value="Unassembled WGS sequence"/>
</dbReference>
<evidence type="ECO:0000313" key="3">
    <source>
        <dbReference type="Proteomes" id="UP000227088"/>
    </source>
</evidence>
<accession>A0A1Y5HUW7</accession>
<name>A0A1Y5HUW7_OLEAN</name>
<keyword evidence="2" id="KW-0808">Transferase</keyword>
<proteinExistence type="predicted"/>
<dbReference type="SUPFAM" id="SSF64307">
    <property type="entry name" value="SirA-like"/>
    <property type="match status" value="1"/>
</dbReference>
<dbReference type="InterPro" id="IPR036868">
    <property type="entry name" value="TusA-like_sf"/>
</dbReference>
<feature type="domain" description="UPF0033" evidence="1">
    <location>
        <begin position="9"/>
        <end position="44"/>
    </location>
</feature>
<comment type="caution">
    <text evidence="2">The sequence shown here is derived from an EMBL/GenBank/DDBJ whole genome shotgun (WGS) entry which is preliminary data.</text>
</comment>
<gene>
    <name evidence="2" type="ORF">A9R00_02660</name>
</gene>
<sequence>MSSINFEHQMDAKGLFCPEPVMMLHDEIKKMLVGESIEIQATDP</sequence>
<dbReference type="Pfam" id="PF01206">
    <property type="entry name" value="TusA"/>
    <property type="match status" value="1"/>
</dbReference>
<reference evidence="3" key="1">
    <citation type="journal article" date="2017" name="Proc. Natl. Acad. Sci. U.S.A.">
        <title>Simulation of Deepwater Horizon oil plume reveals substrate specialization within a complex community of hydrocarbon degraders.</title>
        <authorList>
            <person name="Hu P."/>
            <person name="Dubinsky E.A."/>
            <person name="Probst A.J."/>
            <person name="Wang J."/>
            <person name="Sieber C.M.K."/>
            <person name="Tom L.M."/>
            <person name="Gardinali P."/>
            <person name="Banfield J.F."/>
            <person name="Atlas R.M."/>
            <person name="Andersen G.L."/>
        </authorList>
    </citation>
    <scope>NUCLEOTIDE SEQUENCE [LARGE SCALE GENOMIC DNA]</scope>
</reference>
<dbReference type="Gene3D" id="3.30.110.40">
    <property type="entry name" value="TusA-like domain"/>
    <property type="match status" value="1"/>
</dbReference>
<dbReference type="GO" id="GO:0016740">
    <property type="term" value="F:transferase activity"/>
    <property type="evidence" value="ECO:0007669"/>
    <property type="project" value="UniProtKB-KW"/>
</dbReference>
<dbReference type="InterPro" id="IPR001455">
    <property type="entry name" value="TusA-like"/>
</dbReference>
<dbReference type="EMBL" id="MABE01000153">
    <property type="protein sequence ID" value="OUS41099.1"/>
    <property type="molecule type" value="Genomic_DNA"/>
</dbReference>
<feature type="non-terminal residue" evidence="2">
    <location>
        <position position="44"/>
    </location>
</feature>